<dbReference type="AlphaFoldDB" id="A0AAV4NN60"/>
<name>A0AAV4NN60_9ARAC</name>
<feature type="region of interest" description="Disordered" evidence="1">
    <location>
        <begin position="1"/>
        <end position="24"/>
    </location>
</feature>
<comment type="caution">
    <text evidence="2">The sequence shown here is derived from an EMBL/GenBank/DDBJ whole genome shotgun (WGS) entry which is preliminary data.</text>
</comment>
<protein>
    <submittedName>
        <fullName evidence="2">Uncharacterized protein</fullName>
    </submittedName>
</protein>
<feature type="compositionally biased region" description="Basic and acidic residues" evidence="1">
    <location>
        <begin position="9"/>
        <end position="20"/>
    </location>
</feature>
<organism evidence="2 3">
    <name type="scientific">Caerostris darwini</name>
    <dbReference type="NCBI Taxonomy" id="1538125"/>
    <lineage>
        <taxon>Eukaryota</taxon>
        <taxon>Metazoa</taxon>
        <taxon>Ecdysozoa</taxon>
        <taxon>Arthropoda</taxon>
        <taxon>Chelicerata</taxon>
        <taxon>Arachnida</taxon>
        <taxon>Araneae</taxon>
        <taxon>Araneomorphae</taxon>
        <taxon>Entelegynae</taxon>
        <taxon>Araneoidea</taxon>
        <taxon>Araneidae</taxon>
        <taxon>Caerostris</taxon>
    </lineage>
</organism>
<evidence type="ECO:0000313" key="2">
    <source>
        <dbReference type="EMBL" id="GIX85205.1"/>
    </source>
</evidence>
<gene>
    <name evidence="2" type="ORF">CDAR_552341</name>
</gene>
<proteinExistence type="predicted"/>
<evidence type="ECO:0000256" key="1">
    <source>
        <dbReference type="SAM" id="MobiDB-lite"/>
    </source>
</evidence>
<dbReference type="EMBL" id="BPLQ01001760">
    <property type="protein sequence ID" value="GIX85205.1"/>
    <property type="molecule type" value="Genomic_DNA"/>
</dbReference>
<reference evidence="2 3" key="1">
    <citation type="submission" date="2021-06" db="EMBL/GenBank/DDBJ databases">
        <title>Caerostris darwini draft genome.</title>
        <authorList>
            <person name="Kono N."/>
            <person name="Arakawa K."/>
        </authorList>
    </citation>
    <scope>NUCLEOTIDE SEQUENCE [LARGE SCALE GENOMIC DNA]</scope>
</reference>
<sequence length="94" mass="10477">MRYANARNVRGERGNEDWKPGKLPSAFNNRIDPSSSFSHSHYIRAVLSLPRNPESCSHHVGHGRAFFITMVAADLVRKSPSTPLSTSHSTTLFL</sequence>
<dbReference type="Proteomes" id="UP001054837">
    <property type="component" value="Unassembled WGS sequence"/>
</dbReference>
<evidence type="ECO:0000313" key="3">
    <source>
        <dbReference type="Proteomes" id="UP001054837"/>
    </source>
</evidence>
<accession>A0AAV4NN60</accession>
<keyword evidence="3" id="KW-1185">Reference proteome</keyword>